<accession>A0ABS4DNP3</accession>
<evidence type="ECO:0000256" key="5">
    <source>
        <dbReference type="ARBA" id="ARBA00023136"/>
    </source>
</evidence>
<feature type="transmembrane region" description="Helical" evidence="6">
    <location>
        <begin position="99"/>
        <end position="117"/>
    </location>
</feature>
<dbReference type="PANTHER" id="PTHR30250">
    <property type="entry name" value="PST FAMILY PREDICTED COLANIC ACID TRANSPORTER"/>
    <property type="match status" value="1"/>
</dbReference>
<feature type="transmembrane region" description="Helical" evidence="6">
    <location>
        <begin position="21"/>
        <end position="45"/>
    </location>
</feature>
<feature type="transmembrane region" description="Helical" evidence="6">
    <location>
        <begin position="369"/>
        <end position="388"/>
    </location>
</feature>
<dbReference type="Proteomes" id="UP000823790">
    <property type="component" value="Unassembled WGS sequence"/>
</dbReference>
<dbReference type="Pfam" id="PF01943">
    <property type="entry name" value="Polysacc_synt"/>
    <property type="match status" value="1"/>
</dbReference>
<feature type="transmembrane region" description="Helical" evidence="6">
    <location>
        <begin position="187"/>
        <end position="207"/>
    </location>
</feature>
<keyword evidence="2" id="KW-1003">Cell membrane</keyword>
<gene>
    <name evidence="7" type="ORF">J7I44_10235</name>
</gene>
<dbReference type="PANTHER" id="PTHR30250:SF11">
    <property type="entry name" value="O-ANTIGEN TRANSPORTER-RELATED"/>
    <property type="match status" value="1"/>
</dbReference>
<feature type="transmembrane region" description="Helical" evidence="6">
    <location>
        <begin position="163"/>
        <end position="181"/>
    </location>
</feature>
<protein>
    <submittedName>
        <fullName evidence="7">Lipopolysaccharide biosynthesis protein</fullName>
    </submittedName>
</protein>
<dbReference type="InterPro" id="IPR050833">
    <property type="entry name" value="Poly_Biosynth_Transport"/>
</dbReference>
<keyword evidence="5 6" id="KW-0472">Membrane</keyword>
<reference evidence="7 8" key="1">
    <citation type="submission" date="2021-04" db="EMBL/GenBank/DDBJ databases">
        <authorList>
            <person name="Huq M.A."/>
        </authorList>
    </citation>
    <scope>NUCLEOTIDE SEQUENCE [LARGE SCALE GENOMIC DNA]</scope>
    <source>
        <strain evidence="7 8">MAH-13</strain>
    </source>
</reference>
<evidence type="ECO:0000313" key="8">
    <source>
        <dbReference type="Proteomes" id="UP000823790"/>
    </source>
</evidence>
<feature type="transmembrane region" description="Helical" evidence="6">
    <location>
        <begin position="129"/>
        <end position="151"/>
    </location>
</feature>
<dbReference type="RefSeq" id="WP_209619929.1">
    <property type="nucleotide sequence ID" value="NZ_JAGJRS010000019.1"/>
</dbReference>
<proteinExistence type="predicted"/>
<evidence type="ECO:0000313" key="7">
    <source>
        <dbReference type="EMBL" id="MBP1474678.1"/>
    </source>
</evidence>
<sequence length="431" mass="46127">MRLGIRRAPWGLVPTLRGNPLATNTAVASAWLAIRASSQALWAVAIARTLGPQGYGSFAGVAGVASALGALSGLGFGLVMLQDATREPNQFGPAWRRAVLMVVVTGTALLLGFIPLARTVTTTSLDLQTMLAIGIPELICFPLTIVCSYAFQTRERFGWAGGMYTLVPIGNILAILVFWFSGLPRTLQTYAPFHATLAVCSMVAGIWTVHSRLRPNKAGLSMSKRDLAEGMGFSLVRVVDLALTSLDKSLVLRYAGAEVAGVYTSAFRLVAVLTLPVTSLSMAALPKLFKLDVQKSQRRFVEVLFLCGLAYGLVAIPIMWLLAHVLPWLLGPAFEDASRAARWMAAVPLAYGLNAIACNVLIASHRRHLRLLSQASGVGLLCLLSWLIIPRYQLLGACVTISLAMAGTCTILWSLAWLTARPAASAPRGSK</sequence>
<evidence type="ECO:0000256" key="2">
    <source>
        <dbReference type="ARBA" id="ARBA00022475"/>
    </source>
</evidence>
<evidence type="ECO:0000256" key="1">
    <source>
        <dbReference type="ARBA" id="ARBA00004651"/>
    </source>
</evidence>
<feature type="transmembrane region" description="Helical" evidence="6">
    <location>
        <begin position="301"/>
        <end position="323"/>
    </location>
</feature>
<feature type="transmembrane region" description="Helical" evidence="6">
    <location>
        <begin position="57"/>
        <end position="79"/>
    </location>
</feature>
<evidence type="ECO:0000256" key="4">
    <source>
        <dbReference type="ARBA" id="ARBA00022989"/>
    </source>
</evidence>
<keyword evidence="4 6" id="KW-1133">Transmembrane helix</keyword>
<evidence type="ECO:0000256" key="6">
    <source>
        <dbReference type="SAM" id="Phobius"/>
    </source>
</evidence>
<keyword evidence="3 6" id="KW-0812">Transmembrane</keyword>
<organism evidence="7 8">
    <name type="scientific">Frateuria flava</name>
    <dbReference type="NCBI Taxonomy" id="2821489"/>
    <lineage>
        <taxon>Bacteria</taxon>
        <taxon>Pseudomonadati</taxon>
        <taxon>Pseudomonadota</taxon>
        <taxon>Gammaproteobacteria</taxon>
        <taxon>Lysobacterales</taxon>
        <taxon>Rhodanobacteraceae</taxon>
        <taxon>Frateuria</taxon>
    </lineage>
</organism>
<dbReference type="InterPro" id="IPR002797">
    <property type="entry name" value="Polysacc_synth"/>
</dbReference>
<name>A0ABS4DNP3_9GAMM</name>
<comment type="subcellular location">
    <subcellularLocation>
        <location evidence="1">Cell membrane</location>
        <topology evidence="1">Multi-pass membrane protein</topology>
    </subcellularLocation>
</comment>
<feature type="transmembrane region" description="Helical" evidence="6">
    <location>
        <begin position="394"/>
        <end position="418"/>
    </location>
</feature>
<evidence type="ECO:0000256" key="3">
    <source>
        <dbReference type="ARBA" id="ARBA00022692"/>
    </source>
</evidence>
<feature type="transmembrane region" description="Helical" evidence="6">
    <location>
        <begin position="343"/>
        <end position="362"/>
    </location>
</feature>
<comment type="caution">
    <text evidence="7">The sequence shown here is derived from an EMBL/GenBank/DDBJ whole genome shotgun (WGS) entry which is preliminary data.</text>
</comment>
<keyword evidence="8" id="KW-1185">Reference proteome</keyword>
<dbReference type="EMBL" id="JAGJRS010000019">
    <property type="protein sequence ID" value="MBP1474678.1"/>
    <property type="molecule type" value="Genomic_DNA"/>
</dbReference>